<name>A0A4C1TU42_EUMVA</name>
<keyword evidence="2" id="KW-0472">Membrane</keyword>
<accession>A0A4C1TU42</accession>
<organism evidence="3 4">
    <name type="scientific">Eumeta variegata</name>
    <name type="common">Bagworm moth</name>
    <name type="synonym">Eumeta japonica</name>
    <dbReference type="NCBI Taxonomy" id="151549"/>
    <lineage>
        <taxon>Eukaryota</taxon>
        <taxon>Metazoa</taxon>
        <taxon>Ecdysozoa</taxon>
        <taxon>Arthropoda</taxon>
        <taxon>Hexapoda</taxon>
        <taxon>Insecta</taxon>
        <taxon>Pterygota</taxon>
        <taxon>Neoptera</taxon>
        <taxon>Endopterygota</taxon>
        <taxon>Lepidoptera</taxon>
        <taxon>Glossata</taxon>
        <taxon>Ditrysia</taxon>
        <taxon>Tineoidea</taxon>
        <taxon>Psychidae</taxon>
        <taxon>Oiketicinae</taxon>
        <taxon>Eumeta</taxon>
    </lineage>
</organism>
<proteinExistence type="predicted"/>
<gene>
    <name evidence="3" type="ORF">EVAR_8783_1</name>
</gene>
<keyword evidence="2" id="KW-0812">Transmembrane</keyword>
<feature type="region of interest" description="Disordered" evidence="1">
    <location>
        <begin position="50"/>
        <end position="74"/>
    </location>
</feature>
<dbReference type="Proteomes" id="UP000299102">
    <property type="component" value="Unassembled WGS sequence"/>
</dbReference>
<dbReference type="EMBL" id="BGZK01000087">
    <property type="protein sequence ID" value="GBP17424.1"/>
    <property type="molecule type" value="Genomic_DNA"/>
</dbReference>
<keyword evidence="4" id="KW-1185">Reference proteome</keyword>
<feature type="transmembrane region" description="Helical" evidence="2">
    <location>
        <begin position="30"/>
        <end position="49"/>
    </location>
</feature>
<evidence type="ECO:0000313" key="4">
    <source>
        <dbReference type="Proteomes" id="UP000299102"/>
    </source>
</evidence>
<comment type="caution">
    <text evidence="3">The sequence shown here is derived from an EMBL/GenBank/DDBJ whole genome shotgun (WGS) entry which is preliminary data.</text>
</comment>
<reference evidence="3 4" key="1">
    <citation type="journal article" date="2019" name="Commun. Biol.">
        <title>The bagworm genome reveals a unique fibroin gene that provides high tensile strength.</title>
        <authorList>
            <person name="Kono N."/>
            <person name="Nakamura H."/>
            <person name="Ohtoshi R."/>
            <person name="Tomita M."/>
            <person name="Numata K."/>
            <person name="Arakawa K."/>
        </authorList>
    </citation>
    <scope>NUCLEOTIDE SEQUENCE [LARGE SCALE GENOMIC DNA]</scope>
</reference>
<dbReference type="AlphaFoldDB" id="A0A4C1TU42"/>
<evidence type="ECO:0000256" key="1">
    <source>
        <dbReference type="SAM" id="MobiDB-lite"/>
    </source>
</evidence>
<evidence type="ECO:0000313" key="3">
    <source>
        <dbReference type="EMBL" id="GBP17424.1"/>
    </source>
</evidence>
<keyword evidence="2" id="KW-1133">Transmembrane helix</keyword>
<sequence>MKPASVFGCRDGVSDYLRSVTVHSYSHPTWFVLVFNMMMVVMLAVMSVATSDSRRPTRPARGFGTGDDVPDHTTSNANIQCSMKALGSRPHAPDAAGSDVCMYRRRW</sequence>
<protein>
    <submittedName>
        <fullName evidence="3">Uncharacterized protein</fullName>
    </submittedName>
</protein>
<evidence type="ECO:0000256" key="2">
    <source>
        <dbReference type="SAM" id="Phobius"/>
    </source>
</evidence>